<keyword evidence="4 6" id="KW-0449">Lipoprotein</keyword>
<dbReference type="SMART" id="SM00564">
    <property type="entry name" value="PQQ"/>
    <property type="match status" value="7"/>
</dbReference>
<dbReference type="NCBIfam" id="NF008351">
    <property type="entry name" value="PRK11138.1"/>
    <property type="match status" value="1"/>
</dbReference>
<dbReference type="STRING" id="134287.A35E_00462"/>
<evidence type="ECO:0000256" key="2">
    <source>
        <dbReference type="ARBA" id="ARBA00023136"/>
    </source>
</evidence>
<keyword evidence="4" id="KW-0564">Palmitate</keyword>
<dbReference type="Pfam" id="PF13360">
    <property type="entry name" value="PQQ_2"/>
    <property type="match status" value="1"/>
</dbReference>
<dbReference type="InterPro" id="IPR017687">
    <property type="entry name" value="BamB"/>
</dbReference>
<dbReference type="PANTHER" id="PTHR34512:SF30">
    <property type="entry name" value="OUTER MEMBRANE PROTEIN ASSEMBLY FACTOR BAMB"/>
    <property type="match status" value="1"/>
</dbReference>
<comment type="subcellular location">
    <subcellularLocation>
        <location evidence="4">Cell outer membrane</location>
        <topology evidence="4">Lipid-anchor</topology>
    </subcellularLocation>
</comment>
<dbReference type="NCBIfam" id="TIGR03300">
    <property type="entry name" value="assembly_YfgL"/>
    <property type="match status" value="1"/>
</dbReference>
<dbReference type="Proteomes" id="UP000003937">
    <property type="component" value="Chromosome"/>
</dbReference>
<keyword evidence="7" id="KW-1185">Reference proteome</keyword>
<dbReference type="SUPFAM" id="SSF50998">
    <property type="entry name" value="Quinoprotein alcohol dehydrogenase-like"/>
    <property type="match status" value="1"/>
</dbReference>
<dbReference type="InterPro" id="IPR018391">
    <property type="entry name" value="PQQ_b-propeller_rpt"/>
</dbReference>
<dbReference type="GO" id="GO:0009279">
    <property type="term" value="C:cell outer membrane"/>
    <property type="evidence" value="ECO:0007669"/>
    <property type="project" value="UniProtKB-SubCell"/>
</dbReference>
<dbReference type="KEGG" id="sehc:A35E_00462"/>
<gene>
    <name evidence="4" type="primary">bamB</name>
    <name evidence="6" type="ORF">A35E_00462</name>
</gene>
<sequence length="394" mass="43660" precursor="true">MQLYVIKFITLMLGAILLYGCSCFNKKENLTSMSLLPKVENHFEPKIIWSYSSGLGHGNIYPIVQFAWQDNRIFITDHKGTIKAIDVNSGKELWSTNLFVKKGFFSQNDLTNLSGGLAATASRLYVASELAKVYSLDAKNGTIIWETDIIGEGLSRPVISNNIVVIHTNNGILQGLNEKNGLVKWTVSLDVPLLKLRGASTPAIAYGAAIIGSDNGSISAVMINKGHLIWQRNISPINSSVETSHINTVKTTPIIINGVIYTLTHDNNFSAIDLYSGQIIWSREIGPLTNFLIENNRIYVMDKNDYITALNVENGKTLWCQKALLNRKLTPPTMYRDYIITGDAEGYLYWLHNKDGQFISKKKLNSTGLISTSIVAGNKLIIQARNGNIYAINA</sequence>
<evidence type="ECO:0000256" key="4">
    <source>
        <dbReference type="HAMAP-Rule" id="MF_00923"/>
    </source>
</evidence>
<dbReference type="HOGENOM" id="CLU_027480_0_1_6"/>
<comment type="function">
    <text evidence="4">Part of the outer membrane protein assembly complex, which is involved in assembly and insertion of beta-barrel proteins into the outer membrane.</text>
</comment>
<dbReference type="InterPro" id="IPR002372">
    <property type="entry name" value="PQQ_rpt_dom"/>
</dbReference>
<comment type="similarity">
    <text evidence="4">Belongs to the BamB family.</text>
</comment>
<dbReference type="OrthoDB" id="5173551at2"/>
<evidence type="ECO:0000256" key="1">
    <source>
        <dbReference type="ARBA" id="ARBA00022729"/>
    </source>
</evidence>
<dbReference type="PANTHER" id="PTHR34512">
    <property type="entry name" value="CELL SURFACE PROTEIN"/>
    <property type="match status" value="1"/>
</dbReference>
<dbReference type="InterPro" id="IPR015943">
    <property type="entry name" value="WD40/YVTN_repeat-like_dom_sf"/>
</dbReference>
<dbReference type="RefSeq" id="WP_014889051.1">
    <property type="nucleotide sequence ID" value="NC_018420.1"/>
</dbReference>
<dbReference type="Gene3D" id="2.130.10.10">
    <property type="entry name" value="YVTN repeat-like/Quinoprotein amine dehydrogenase"/>
    <property type="match status" value="1"/>
</dbReference>
<dbReference type="HAMAP" id="MF_00923">
    <property type="entry name" value="OM_assembly_BamB"/>
    <property type="match status" value="1"/>
</dbReference>
<feature type="domain" description="Pyrrolo-quinoline quinone repeat" evidence="5">
    <location>
        <begin position="79"/>
        <end position="319"/>
    </location>
</feature>
<dbReference type="PROSITE" id="PS51257">
    <property type="entry name" value="PROKAR_LIPOPROTEIN"/>
    <property type="match status" value="1"/>
</dbReference>
<evidence type="ECO:0000313" key="7">
    <source>
        <dbReference type="Proteomes" id="UP000003937"/>
    </source>
</evidence>
<dbReference type="EMBL" id="CP003547">
    <property type="protein sequence ID" value="AFP85754.1"/>
    <property type="molecule type" value="Genomic_DNA"/>
</dbReference>
<comment type="subunit">
    <text evidence="4">Part of the Bam complex, which is composed of the outer membrane protein BamA, and four lipoproteins BamB, BamC, BamD and BamE.</text>
</comment>
<dbReference type="AlphaFoldDB" id="J3Z5W2"/>
<keyword evidence="3 4" id="KW-0998">Cell outer membrane</keyword>
<reference evidence="6 7" key="1">
    <citation type="journal article" date="2012" name="Mol. Biol. Evol.">
        <title>Genome reduction and co-evolution between the primary and secondary bacterial symbionts of psyllids.</title>
        <authorList>
            <person name="Sloan D.B."/>
            <person name="Moran N.A."/>
        </authorList>
    </citation>
    <scope>NUCLEOTIDE SEQUENCE [LARGE SCALE GENOMIC DNA]</scope>
    <source>
        <strain evidence="6">Hcub_S</strain>
    </source>
</reference>
<dbReference type="GO" id="GO:0051205">
    <property type="term" value="P:protein insertion into membrane"/>
    <property type="evidence" value="ECO:0007669"/>
    <property type="project" value="UniProtKB-UniRule"/>
</dbReference>
<protein>
    <recommendedName>
        <fullName evidence="4">Outer membrane protein assembly factor BamB</fullName>
    </recommendedName>
</protein>
<keyword evidence="2 4" id="KW-0472">Membrane</keyword>
<keyword evidence="1 4" id="KW-0732">Signal</keyword>
<evidence type="ECO:0000256" key="3">
    <source>
        <dbReference type="ARBA" id="ARBA00023237"/>
    </source>
</evidence>
<dbReference type="InterPro" id="IPR011047">
    <property type="entry name" value="Quinoprotein_ADH-like_sf"/>
</dbReference>
<organism evidence="6 7">
    <name type="scientific">secondary endosymbiont of Heteropsylla cubana</name>
    <dbReference type="NCBI Taxonomy" id="134287"/>
    <lineage>
        <taxon>Bacteria</taxon>
        <taxon>Pseudomonadati</taxon>
        <taxon>Pseudomonadota</taxon>
        <taxon>Gammaproteobacteria</taxon>
        <taxon>Enterobacterales</taxon>
        <taxon>Enterobacteriaceae</taxon>
        <taxon>aphid secondary symbionts</taxon>
    </lineage>
</organism>
<name>J3Z5W2_9ENTR</name>
<accession>J3Z5W2</accession>
<proteinExistence type="inferred from homology"/>
<evidence type="ECO:0000313" key="6">
    <source>
        <dbReference type="EMBL" id="AFP85754.1"/>
    </source>
</evidence>
<evidence type="ECO:0000259" key="5">
    <source>
        <dbReference type="Pfam" id="PF13360"/>
    </source>
</evidence>
<dbReference type="GO" id="GO:0043165">
    <property type="term" value="P:Gram-negative-bacterium-type cell outer membrane assembly"/>
    <property type="evidence" value="ECO:0007669"/>
    <property type="project" value="UniProtKB-UniRule"/>
</dbReference>